<feature type="compositionally biased region" description="Basic and acidic residues" evidence="1">
    <location>
        <begin position="130"/>
        <end position="141"/>
    </location>
</feature>
<organism evidence="2 3">
    <name type="scientific">Phialophora macrospora</name>
    <dbReference type="NCBI Taxonomy" id="1851006"/>
    <lineage>
        <taxon>Eukaryota</taxon>
        <taxon>Fungi</taxon>
        <taxon>Dikarya</taxon>
        <taxon>Ascomycota</taxon>
        <taxon>Pezizomycotina</taxon>
        <taxon>Eurotiomycetes</taxon>
        <taxon>Chaetothyriomycetidae</taxon>
        <taxon>Chaetothyriales</taxon>
        <taxon>Herpotrichiellaceae</taxon>
        <taxon>Phialophora</taxon>
    </lineage>
</organism>
<name>A0A0D2DZW6_9EURO</name>
<evidence type="ECO:0000313" key="3">
    <source>
        <dbReference type="Proteomes" id="UP000054266"/>
    </source>
</evidence>
<dbReference type="EMBL" id="KN846959">
    <property type="protein sequence ID" value="KIW67682.1"/>
    <property type="molecule type" value="Genomic_DNA"/>
</dbReference>
<dbReference type="STRING" id="5601.A0A0D2DZW6"/>
<keyword evidence="3" id="KW-1185">Reference proteome</keyword>
<gene>
    <name evidence="2" type="ORF">PV04_06914</name>
</gene>
<dbReference type="Proteomes" id="UP000054266">
    <property type="component" value="Unassembled WGS sequence"/>
</dbReference>
<proteinExistence type="predicted"/>
<evidence type="ECO:0000313" key="2">
    <source>
        <dbReference type="EMBL" id="KIW67682.1"/>
    </source>
</evidence>
<accession>A0A0D2DZW6</accession>
<evidence type="ECO:0000256" key="1">
    <source>
        <dbReference type="SAM" id="MobiDB-lite"/>
    </source>
</evidence>
<protein>
    <submittedName>
        <fullName evidence="2">Uncharacterized protein</fullName>
    </submittedName>
</protein>
<dbReference type="HOGENOM" id="CLU_086401_0_0_1"/>
<dbReference type="AlphaFoldDB" id="A0A0D2DZW6"/>
<feature type="region of interest" description="Disordered" evidence="1">
    <location>
        <begin position="60"/>
        <end position="188"/>
    </location>
</feature>
<feature type="compositionally biased region" description="Acidic residues" evidence="1">
    <location>
        <begin position="142"/>
        <end position="188"/>
    </location>
</feature>
<sequence>MPMVWNDEANARLFSAVLATTDIKIDLKAVAAIMGPECTPKALTHRITAIKKKAGALATNGDSIVPASSPATPNTPMSAKPANPRKRTMKSDATANGHVEDTGPAAKKARTNGSTPKGTKKSAPAAPDVVKGEDGKKVKHEDDEDDEDDDDDDNNNGDDNNNDDDDNSNNNGDDDNNDDNNDNDDAGA</sequence>
<reference evidence="2 3" key="1">
    <citation type="submission" date="2015-01" db="EMBL/GenBank/DDBJ databases">
        <title>The Genome Sequence of Capronia semiimmersa CBS27337.</title>
        <authorList>
            <consortium name="The Broad Institute Genomics Platform"/>
            <person name="Cuomo C."/>
            <person name="de Hoog S."/>
            <person name="Gorbushina A."/>
            <person name="Stielow B."/>
            <person name="Teixiera M."/>
            <person name="Abouelleil A."/>
            <person name="Chapman S.B."/>
            <person name="Priest M."/>
            <person name="Young S.K."/>
            <person name="Wortman J."/>
            <person name="Nusbaum C."/>
            <person name="Birren B."/>
        </authorList>
    </citation>
    <scope>NUCLEOTIDE SEQUENCE [LARGE SCALE GENOMIC DNA]</scope>
    <source>
        <strain evidence="2 3">CBS 27337</strain>
    </source>
</reference>